<proteinExistence type="inferred from homology"/>
<dbReference type="GO" id="GO:0006729">
    <property type="term" value="P:tetrahydrobiopterin biosynthetic process"/>
    <property type="evidence" value="ECO:0007669"/>
    <property type="project" value="UniProtKB-KW"/>
</dbReference>
<evidence type="ECO:0000256" key="5">
    <source>
        <dbReference type="ARBA" id="ARBA00022723"/>
    </source>
</evidence>
<gene>
    <name evidence="9" type="ORF">PHMEG_00013007</name>
</gene>
<dbReference type="PANTHER" id="PTHR12589">
    <property type="entry name" value="PYRUVOYL TETRAHYDROBIOPTERIN SYNTHASE"/>
    <property type="match status" value="1"/>
</dbReference>
<comment type="cofactor">
    <cofactor evidence="1">
        <name>Zn(2+)</name>
        <dbReference type="ChEBI" id="CHEBI:29105"/>
    </cofactor>
</comment>
<keyword evidence="5" id="KW-0479">Metal-binding</keyword>
<evidence type="ECO:0000313" key="10">
    <source>
        <dbReference type="Proteomes" id="UP000198211"/>
    </source>
</evidence>
<dbReference type="GO" id="GO:0003874">
    <property type="term" value="F:6-pyruvoyltetrahydropterin synthase activity"/>
    <property type="evidence" value="ECO:0007669"/>
    <property type="project" value="UniProtKB-EC"/>
</dbReference>
<evidence type="ECO:0000256" key="2">
    <source>
        <dbReference type="ARBA" id="ARBA00005126"/>
    </source>
</evidence>
<name>A0A225W7S4_9STRA</name>
<sequence length="100" mass="11505">MSTNVDSFTLPHRLENTKMLHQPLHKAATIAAPYPPKPTAPQLVKVHVSKDYMKFNAAHFIAYKGFREKLHGHNYRLARRSGMYYLASANISIPMLWLRT</sequence>
<comment type="pathway">
    <text evidence="2">Cofactor biosynthesis; tetrahydrobiopterin biosynthesis; tetrahydrobiopterin from 7,8-dihydroneopterin triphosphate: step 1/3.</text>
</comment>
<dbReference type="EC" id="4.2.3.12" evidence="4"/>
<keyword evidence="7" id="KW-0783">Tetrahydrobiopterin biosynthesis</keyword>
<comment type="caution">
    <text evidence="9">The sequence shown here is derived from an EMBL/GenBank/DDBJ whole genome shotgun (WGS) entry which is preliminary data.</text>
</comment>
<organism evidence="9 10">
    <name type="scientific">Phytophthora megakarya</name>
    <dbReference type="NCBI Taxonomy" id="4795"/>
    <lineage>
        <taxon>Eukaryota</taxon>
        <taxon>Sar</taxon>
        <taxon>Stramenopiles</taxon>
        <taxon>Oomycota</taxon>
        <taxon>Peronosporomycetes</taxon>
        <taxon>Peronosporales</taxon>
        <taxon>Peronosporaceae</taxon>
        <taxon>Phytophthora</taxon>
    </lineage>
</organism>
<dbReference type="Proteomes" id="UP000198211">
    <property type="component" value="Unassembled WGS sequence"/>
</dbReference>
<dbReference type="Gene3D" id="3.30.479.10">
    <property type="entry name" value="6-pyruvoyl tetrahydropterin synthase/QueD"/>
    <property type="match status" value="1"/>
</dbReference>
<keyword evidence="6" id="KW-0862">Zinc</keyword>
<evidence type="ECO:0000313" key="9">
    <source>
        <dbReference type="EMBL" id="OWZ13632.1"/>
    </source>
</evidence>
<protein>
    <recommendedName>
        <fullName evidence="4">6-pyruvoyltetrahydropterin synthase</fullName>
        <ecNumber evidence="4">4.2.3.12</ecNumber>
    </recommendedName>
</protein>
<evidence type="ECO:0000256" key="8">
    <source>
        <dbReference type="ARBA" id="ARBA00023239"/>
    </source>
</evidence>
<dbReference type="GO" id="GO:0046872">
    <property type="term" value="F:metal ion binding"/>
    <property type="evidence" value="ECO:0007669"/>
    <property type="project" value="UniProtKB-KW"/>
</dbReference>
<evidence type="ECO:0000256" key="1">
    <source>
        <dbReference type="ARBA" id="ARBA00001947"/>
    </source>
</evidence>
<dbReference type="PANTHER" id="PTHR12589:SF7">
    <property type="entry name" value="6-PYRUVOYL TETRAHYDROBIOPTERIN SYNTHASE"/>
    <property type="match status" value="1"/>
</dbReference>
<evidence type="ECO:0000256" key="6">
    <source>
        <dbReference type="ARBA" id="ARBA00022833"/>
    </source>
</evidence>
<evidence type="ECO:0000256" key="7">
    <source>
        <dbReference type="ARBA" id="ARBA00023007"/>
    </source>
</evidence>
<keyword evidence="8" id="KW-0456">Lyase</keyword>
<evidence type="ECO:0000256" key="3">
    <source>
        <dbReference type="ARBA" id="ARBA00009164"/>
    </source>
</evidence>
<comment type="similarity">
    <text evidence="3">Belongs to the PTPS family.</text>
</comment>
<dbReference type="InterPro" id="IPR007115">
    <property type="entry name" value="6-PTP_synth/QueD"/>
</dbReference>
<evidence type="ECO:0000256" key="4">
    <source>
        <dbReference type="ARBA" id="ARBA00013100"/>
    </source>
</evidence>
<dbReference type="InterPro" id="IPR038418">
    <property type="entry name" value="6-PTP_synth/QueD_sf"/>
</dbReference>
<accession>A0A225W7S4</accession>
<keyword evidence="10" id="KW-1185">Reference proteome</keyword>
<reference evidence="10" key="1">
    <citation type="submission" date="2017-03" db="EMBL/GenBank/DDBJ databases">
        <title>Phytopthora megakarya and P. palmivora, two closely related causual agents of cacao black pod achieved similar genome size and gene model numbers by different mechanisms.</title>
        <authorList>
            <person name="Ali S."/>
            <person name="Shao J."/>
            <person name="Larry D.J."/>
            <person name="Kronmiller B."/>
            <person name="Shen D."/>
            <person name="Strem M.D."/>
            <person name="Melnick R.L."/>
            <person name="Guiltinan M.J."/>
            <person name="Tyler B.M."/>
            <person name="Meinhardt L.W."/>
            <person name="Bailey B.A."/>
        </authorList>
    </citation>
    <scope>NUCLEOTIDE SEQUENCE [LARGE SCALE GENOMIC DNA]</scope>
    <source>
        <strain evidence="10">zdho120</strain>
    </source>
</reference>
<dbReference type="EMBL" id="NBNE01001532">
    <property type="protein sequence ID" value="OWZ13632.1"/>
    <property type="molecule type" value="Genomic_DNA"/>
</dbReference>
<dbReference type="OrthoDB" id="14045at2759"/>
<dbReference type="SUPFAM" id="SSF55620">
    <property type="entry name" value="Tetrahydrobiopterin biosynthesis enzymes-like"/>
    <property type="match status" value="1"/>
</dbReference>
<dbReference type="AlphaFoldDB" id="A0A225W7S4"/>